<dbReference type="Pfam" id="PF07973">
    <property type="entry name" value="tRNA_SAD"/>
    <property type="match status" value="1"/>
</dbReference>
<dbReference type="GO" id="GO:0006419">
    <property type="term" value="P:alanyl-tRNA aminoacylation"/>
    <property type="evidence" value="ECO:0007669"/>
    <property type="project" value="InterPro"/>
</dbReference>
<evidence type="ECO:0000256" key="3">
    <source>
        <dbReference type="ARBA" id="ARBA00017959"/>
    </source>
</evidence>
<keyword evidence="10" id="KW-1185">Reference proteome</keyword>
<keyword evidence="7" id="KW-1133">Transmembrane helix</keyword>
<keyword evidence="5" id="KW-0862">Zinc</keyword>
<comment type="cofactor">
    <cofactor evidence="1">
        <name>Zn(2+)</name>
        <dbReference type="ChEBI" id="CHEBI:29105"/>
    </cofactor>
</comment>
<dbReference type="InterPro" id="IPR018164">
    <property type="entry name" value="Ala-tRNA-synth_IIc_N"/>
</dbReference>
<dbReference type="EMBL" id="SRKY01000001">
    <property type="protein sequence ID" value="THH38667.1"/>
    <property type="molecule type" value="Genomic_DNA"/>
</dbReference>
<dbReference type="GO" id="GO:0002161">
    <property type="term" value="F:aminoacyl-tRNA deacylase activity"/>
    <property type="evidence" value="ECO:0007669"/>
    <property type="project" value="UniProtKB-ARBA"/>
</dbReference>
<dbReference type="Proteomes" id="UP000306602">
    <property type="component" value="Unassembled WGS sequence"/>
</dbReference>
<dbReference type="PANTHER" id="PTHR43462">
    <property type="entry name" value="ALANYL-TRNA EDITING PROTEIN"/>
    <property type="match status" value="1"/>
</dbReference>
<dbReference type="InterPro" id="IPR012947">
    <property type="entry name" value="tRNA_SAD"/>
</dbReference>
<dbReference type="InterPro" id="IPR018165">
    <property type="entry name" value="Ala-tRNA-synth_IIc_core"/>
</dbReference>
<accession>A0A4S4NIV1</accession>
<comment type="subcellular location">
    <subcellularLocation>
        <location evidence="2">Cytoplasm</location>
    </subcellularLocation>
</comment>
<gene>
    <name evidence="9" type="ORF">E4Z66_03610</name>
</gene>
<organism evidence="9 10">
    <name type="scientific">Aliishimia ponticola</name>
    <dbReference type="NCBI Taxonomy" id="2499833"/>
    <lineage>
        <taxon>Bacteria</taxon>
        <taxon>Pseudomonadati</taxon>
        <taxon>Pseudomonadota</taxon>
        <taxon>Alphaproteobacteria</taxon>
        <taxon>Rhodobacterales</taxon>
        <taxon>Paracoccaceae</taxon>
        <taxon>Aliishimia</taxon>
    </lineage>
</organism>
<dbReference type="SUPFAM" id="SSF50447">
    <property type="entry name" value="Translation proteins"/>
    <property type="match status" value="1"/>
</dbReference>
<dbReference type="Pfam" id="PF01411">
    <property type="entry name" value="tRNA-synt_2c"/>
    <property type="match status" value="1"/>
</dbReference>
<dbReference type="InterPro" id="IPR018163">
    <property type="entry name" value="Thr/Ala-tRNA-synth_IIc_edit"/>
</dbReference>
<comment type="caution">
    <text evidence="9">The sequence shown here is derived from an EMBL/GenBank/DDBJ whole genome shotgun (WGS) entry which is preliminary data.</text>
</comment>
<evidence type="ECO:0000256" key="4">
    <source>
        <dbReference type="ARBA" id="ARBA00022723"/>
    </source>
</evidence>
<dbReference type="InterPro" id="IPR051335">
    <property type="entry name" value="Alanyl-tRNA_Editing_Enzymes"/>
</dbReference>
<evidence type="ECO:0000256" key="2">
    <source>
        <dbReference type="ARBA" id="ARBA00004496"/>
    </source>
</evidence>
<dbReference type="AlphaFoldDB" id="A0A4S4NIV1"/>
<dbReference type="GO" id="GO:0005524">
    <property type="term" value="F:ATP binding"/>
    <property type="evidence" value="ECO:0007669"/>
    <property type="project" value="InterPro"/>
</dbReference>
<dbReference type="SMART" id="SM00863">
    <property type="entry name" value="tRNA_SAD"/>
    <property type="match status" value="1"/>
</dbReference>
<dbReference type="Gene3D" id="2.40.30.130">
    <property type="match status" value="1"/>
</dbReference>
<feature type="transmembrane region" description="Helical" evidence="7">
    <location>
        <begin position="104"/>
        <end position="123"/>
    </location>
</feature>
<evidence type="ECO:0000256" key="1">
    <source>
        <dbReference type="ARBA" id="ARBA00001947"/>
    </source>
</evidence>
<dbReference type="GO" id="GO:0004813">
    <property type="term" value="F:alanine-tRNA ligase activity"/>
    <property type="evidence" value="ECO:0007669"/>
    <property type="project" value="InterPro"/>
</dbReference>
<dbReference type="OrthoDB" id="9812949at2"/>
<evidence type="ECO:0000313" key="10">
    <source>
        <dbReference type="Proteomes" id="UP000306602"/>
    </source>
</evidence>
<dbReference type="GO" id="GO:0005737">
    <property type="term" value="C:cytoplasm"/>
    <property type="evidence" value="ECO:0007669"/>
    <property type="project" value="UniProtKB-SubCell"/>
</dbReference>
<keyword evidence="7" id="KW-0472">Membrane</keyword>
<dbReference type="InterPro" id="IPR009000">
    <property type="entry name" value="Transl_B-barrel_sf"/>
</dbReference>
<dbReference type="GO" id="GO:0046872">
    <property type="term" value="F:metal ion binding"/>
    <property type="evidence" value="ECO:0007669"/>
    <property type="project" value="UniProtKB-KW"/>
</dbReference>
<dbReference type="PANTHER" id="PTHR43462:SF1">
    <property type="entry name" value="ALANYL-TRNA EDITING PROTEIN AARSD1"/>
    <property type="match status" value="1"/>
</dbReference>
<proteinExistence type="predicted"/>
<evidence type="ECO:0000256" key="7">
    <source>
        <dbReference type="SAM" id="Phobius"/>
    </source>
</evidence>
<reference evidence="9 10" key="1">
    <citation type="submission" date="2019-04" db="EMBL/GenBank/DDBJ databases">
        <title>Shimia ponticola sp. nov., isolated from seawater.</title>
        <authorList>
            <person name="Kim Y.-O."/>
            <person name="Yoon J.-H."/>
        </authorList>
    </citation>
    <scope>NUCLEOTIDE SEQUENCE [LARGE SCALE GENOMIC DNA]</scope>
    <source>
        <strain evidence="9 10">MYP11</strain>
    </source>
</reference>
<sequence>MTVMLFRDDPYLRTAPGRVTAITGEGGLILDQSVFYPTGGGQPGDSGSITWDGGALTIATAIKGDGDQIVLVPAEPRELPDLGQEVTQTLDWDRRHKHMRVHTALHLLSVVVPFAVTGGAISAGRGRLDFNMPDAPENRDAIEEALSELVATDAPVSDEWITDAELDANPGLVKTMSVQPPRGTGRIRLVRIGQGVETMDLQPCGGTHVARTGEIGAIKLGKIQKKGRQNRRVYVELES</sequence>
<evidence type="ECO:0000256" key="6">
    <source>
        <dbReference type="ARBA" id="ARBA00032577"/>
    </source>
</evidence>
<evidence type="ECO:0000313" key="9">
    <source>
        <dbReference type="EMBL" id="THH38667.1"/>
    </source>
</evidence>
<feature type="domain" description="Alanyl-transfer RNA synthetases family profile" evidence="8">
    <location>
        <begin position="1"/>
        <end position="233"/>
    </location>
</feature>
<dbReference type="PROSITE" id="PS50860">
    <property type="entry name" value="AA_TRNA_LIGASE_II_ALA"/>
    <property type="match status" value="1"/>
</dbReference>
<name>A0A4S4NIV1_9RHOB</name>
<keyword evidence="4" id="KW-0479">Metal-binding</keyword>
<dbReference type="RefSeq" id="WP_136461558.1">
    <property type="nucleotide sequence ID" value="NZ_SRKY01000001.1"/>
</dbReference>
<dbReference type="GO" id="GO:0003676">
    <property type="term" value="F:nucleic acid binding"/>
    <property type="evidence" value="ECO:0007669"/>
    <property type="project" value="InterPro"/>
</dbReference>
<dbReference type="SUPFAM" id="SSF55186">
    <property type="entry name" value="ThrRS/AlaRS common domain"/>
    <property type="match status" value="1"/>
</dbReference>
<evidence type="ECO:0000256" key="5">
    <source>
        <dbReference type="ARBA" id="ARBA00022833"/>
    </source>
</evidence>
<protein>
    <recommendedName>
        <fullName evidence="3">Alanine--tRNA ligase</fullName>
    </recommendedName>
    <alternativeName>
        <fullName evidence="6">Alanyl-tRNA synthetase</fullName>
    </alternativeName>
</protein>
<keyword evidence="7" id="KW-0812">Transmembrane</keyword>
<evidence type="ECO:0000259" key="8">
    <source>
        <dbReference type="PROSITE" id="PS50860"/>
    </source>
</evidence>
<dbReference type="Gene3D" id="3.30.980.10">
    <property type="entry name" value="Threonyl-trna Synthetase, Chain A, domain 2"/>
    <property type="match status" value="1"/>
</dbReference>